<accession>A0ABV8RRS9</accession>
<dbReference type="RefSeq" id="WP_379538928.1">
    <property type="nucleotide sequence ID" value="NZ_JBHSDR010000006.1"/>
</dbReference>
<evidence type="ECO:0008006" key="3">
    <source>
        <dbReference type="Google" id="ProtNLM"/>
    </source>
</evidence>
<evidence type="ECO:0000313" key="1">
    <source>
        <dbReference type="EMBL" id="MFC4295454.1"/>
    </source>
</evidence>
<dbReference type="EMBL" id="JBHSDR010000006">
    <property type="protein sequence ID" value="MFC4295454.1"/>
    <property type="molecule type" value="Genomic_DNA"/>
</dbReference>
<protein>
    <recommendedName>
        <fullName evidence="3">Phytoene synthase</fullName>
    </recommendedName>
</protein>
<keyword evidence="2" id="KW-1185">Reference proteome</keyword>
<organism evidence="1 2">
    <name type="scientific">Novosphingobium tardum</name>
    <dbReference type="NCBI Taxonomy" id="1538021"/>
    <lineage>
        <taxon>Bacteria</taxon>
        <taxon>Pseudomonadati</taxon>
        <taxon>Pseudomonadota</taxon>
        <taxon>Alphaproteobacteria</taxon>
        <taxon>Sphingomonadales</taxon>
        <taxon>Sphingomonadaceae</taxon>
        <taxon>Novosphingobium</taxon>
    </lineage>
</organism>
<evidence type="ECO:0000313" key="2">
    <source>
        <dbReference type="Proteomes" id="UP001595828"/>
    </source>
</evidence>
<sequence length="188" mass="20387">MWEGLLRLDARLARTALGAREPLLGQLKLAWWRDRMAQPTADWPRGEPLLAILVRWETEREVLGQLVDAWEGAVGGSPAEPVIARIAEGRADAFAALGRIVGMDASVEDAVRLVGRAWALSDLSVGLPEPEGRAAASRLLAAQDARPPALPRDLRPLAILADIARGESEGEGTLRRFARIIRLGIIGR</sequence>
<comment type="caution">
    <text evidence="1">The sequence shown here is derived from an EMBL/GenBank/DDBJ whole genome shotgun (WGS) entry which is preliminary data.</text>
</comment>
<dbReference type="Proteomes" id="UP001595828">
    <property type="component" value="Unassembled WGS sequence"/>
</dbReference>
<name>A0ABV8RRS9_9SPHN</name>
<reference evidence="2" key="1">
    <citation type="journal article" date="2019" name="Int. J. Syst. Evol. Microbiol.">
        <title>The Global Catalogue of Microorganisms (GCM) 10K type strain sequencing project: providing services to taxonomists for standard genome sequencing and annotation.</title>
        <authorList>
            <consortium name="The Broad Institute Genomics Platform"/>
            <consortium name="The Broad Institute Genome Sequencing Center for Infectious Disease"/>
            <person name="Wu L."/>
            <person name="Ma J."/>
        </authorList>
    </citation>
    <scope>NUCLEOTIDE SEQUENCE [LARGE SCALE GENOMIC DNA]</scope>
    <source>
        <strain evidence="2">CGMCC 1.12989</strain>
    </source>
</reference>
<gene>
    <name evidence="1" type="ORF">ACFO0A_10350</name>
</gene>
<proteinExistence type="predicted"/>